<feature type="DNA-binding region" description="H-T-H motif" evidence="4">
    <location>
        <begin position="28"/>
        <end position="47"/>
    </location>
</feature>
<dbReference type="SUPFAM" id="SSF46689">
    <property type="entry name" value="Homeodomain-like"/>
    <property type="match status" value="1"/>
</dbReference>
<reference evidence="7" key="1">
    <citation type="journal article" date="2019" name="Int. J. Syst. Evol. Microbiol.">
        <title>The Global Catalogue of Microorganisms (GCM) 10K type strain sequencing project: providing services to taxonomists for standard genome sequencing and annotation.</title>
        <authorList>
            <consortium name="The Broad Institute Genomics Platform"/>
            <consortium name="The Broad Institute Genome Sequencing Center for Infectious Disease"/>
            <person name="Wu L."/>
            <person name="Ma J."/>
        </authorList>
    </citation>
    <scope>NUCLEOTIDE SEQUENCE [LARGE SCALE GENOMIC DNA]</scope>
    <source>
        <strain evidence="7">JCM 4087</strain>
    </source>
</reference>
<dbReference type="InterPro" id="IPR009057">
    <property type="entry name" value="Homeodomain-like_sf"/>
</dbReference>
<dbReference type="PROSITE" id="PS50977">
    <property type="entry name" value="HTH_TETR_2"/>
    <property type="match status" value="1"/>
</dbReference>
<dbReference type="Proteomes" id="UP001596091">
    <property type="component" value="Unassembled WGS sequence"/>
</dbReference>
<evidence type="ECO:0000256" key="3">
    <source>
        <dbReference type="ARBA" id="ARBA00023163"/>
    </source>
</evidence>
<gene>
    <name evidence="6" type="ORF">ACFPT7_00100</name>
</gene>
<dbReference type="InterPro" id="IPR001647">
    <property type="entry name" value="HTH_TetR"/>
</dbReference>
<keyword evidence="7" id="KW-1185">Reference proteome</keyword>
<accession>A0ABW1E9L4</accession>
<dbReference type="Gene3D" id="1.10.357.10">
    <property type="entry name" value="Tetracycline Repressor, domain 2"/>
    <property type="match status" value="1"/>
</dbReference>
<dbReference type="Pfam" id="PF21993">
    <property type="entry name" value="TetR_C_13_2"/>
    <property type="match status" value="1"/>
</dbReference>
<sequence length="192" mass="20630">MPAALASREEIIDRLFTVFRDRGFDGASLADLSRATGLGKSSLYHYFPGGKEQMAEAVLNRAVVLIGETLVAAAQSAEPLSVRTRKIVAELEQMYASGRTPCVLGQLSTAAIGAAARHNLREAFSDWIGAIARLAADSGISPARARNFAEDWVARLQGALILQAATGNLGPFDRSMKALLDLTKEKKSREKN</sequence>
<name>A0ABW1E9L4_9BACT</name>
<evidence type="ECO:0000256" key="4">
    <source>
        <dbReference type="PROSITE-ProRule" id="PRU00335"/>
    </source>
</evidence>
<feature type="domain" description="HTH tetR-type" evidence="5">
    <location>
        <begin position="5"/>
        <end position="65"/>
    </location>
</feature>
<keyword evidence="1" id="KW-0805">Transcription regulation</keyword>
<keyword evidence="3" id="KW-0804">Transcription</keyword>
<dbReference type="Pfam" id="PF00440">
    <property type="entry name" value="TetR_N"/>
    <property type="match status" value="1"/>
</dbReference>
<proteinExistence type="predicted"/>
<dbReference type="SUPFAM" id="SSF48498">
    <property type="entry name" value="Tetracyclin repressor-like, C-terminal domain"/>
    <property type="match status" value="1"/>
</dbReference>
<evidence type="ECO:0000256" key="1">
    <source>
        <dbReference type="ARBA" id="ARBA00023015"/>
    </source>
</evidence>
<keyword evidence="2 4" id="KW-0238">DNA-binding</keyword>
<dbReference type="RefSeq" id="WP_263335360.1">
    <property type="nucleotide sequence ID" value="NZ_JAGSYH010000002.1"/>
</dbReference>
<dbReference type="InterPro" id="IPR054156">
    <property type="entry name" value="YxaF_TetR_C"/>
</dbReference>
<evidence type="ECO:0000313" key="6">
    <source>
        <dbReference type="EMBL" id="MFC5860684.1"/>
    </source>
</evidence>
<comment type="caution">
    <text evidence="6">The sequence shown here is derived from an EMBL/GenBank/DDBJ whole genome shotgun (WGS) entry which is preliminary data.</text>
</comment>
<evidence type="ECO:0000256" key="2">
    <source>
        <dbReference type="ARBA" id="ARBA00023125"/>
    </source>
</evidence>
<evidence type="ECO:0000313" key="7">
    <source>
        <dbReference type="Proteomes" id="UP001596091"/>
    </source>
</evidence>
<dbReference type="EMBL" id="JBHSPH010000001">
    <property type="protein sequence ID" value="MFC5860684.1"/>
    <property type="molecule type" value="Genomic_DNA"/>
</dbReference>
<dbReference type="PANTHER" id="PTHR47506:SF1">
    <property type="entry name" value="HTH-TYPE TRANSCRIPTIONAL REGULATOR YJDC"/>
    <property type="match status" value="1"/>
</dbReference>
<dbReference type="PANTHER" id="PTHR47506">
    <property type="entry name" value="TRANSCRIPTIONAL REGULATORY PROTEIN"/>
    <property type="match status" value="1"/>
</dbReference>
<dbReference type="InterPro" id="IPR036271">
    <property type="entry name" value="Tet_transcr_reg_TetR-rel_C_sf"/>
</dbReference>
<evidence type="ECO:0000259" key="5">
    <source>
        <dbReference type="PROSITE" id="PS50977"/>
    </source>
</evidence>
<protein>
    <submittedName>
        <fullName evidence="6">TetR/AcrR family transcriptional regulator</fullName>
    </submittedName>
</protein>
<organism evidence="6 7">
    <name type="scientific">Acidicapsa dinghuensis</name>
    <dbReference type="NCBI Taxonomy" id="2218256"/>
    <lineage>
        <taxon>Bacteria</taxon>
        <taxon>Pseudomonadati</taxon>
        <taxon>Acidobacteriota</taxon>
        <taxon>Terriglobia</taxon>
        <taxon>Terriglobales</taxon>
        <taxon>Acidobacteriaceae</taxon>
        <taxon>Acidicapsa</taxon>
    </lineage>
</organism>